<reference evidence="1 2" key="1">
    <citation type="submission" date="2016-11" db="EMBL/GenBank/DDBJ databases">
        <title>Trade-off between light-utilization and light-protection in marine flavobacteria.</title>
        <authorList>
            <person name="Kumagai Y."/>
        </authorList>
    </citation>
    <scope>NUCLEOTIDE SEQUENCE [LARGE SCALE GENOMIC DNA]</scope>
    <source>
        <strain evidence="1 2">NBRC 107125</strain>
    </source>
</reference>
<name>A0A1X9N3J4_9GAMM</name>
<organism evidence="1 2">
    <name type="scientific">Oceanicoccus sagamiensis</name>
    <dbReference type="NCBI Taxonomy" id="716816"/>
    <lineage>
        <taxon>Bacteria</taxon>
        <taxon>Pseudomonadati</taxon>
        <taxon>Pseudomonadota</taxon>
        <taxon>Gammaproteobacteria</taxon>
        <taxon>Cellvibrionales</taxon>
        <taxon>Spongiibacteraceae</taxon>
        <taxon>Oceanicoccus</taxon>
    </lineage>
</organism>
<protein>
    <submittedName>
        <fullName evidence="1">Uncharacterized protein</fullName>
    </submittedName>
</protein>
<keyword evidence="2" id="KW-1185">Reference proteome</keyword>
<dbReference type="KEGG" id="osg:BST96_00745"/>
<dbReference type="AlphaFoldDB" id="A0A1X9N3J4"/>
<dbReference type="Proteomes" id="UP000193450">
    <property type="component" value="Chromosome"/>
</dbReference>
<accession>A0A1X9N3J4</accession>
<gene>
    <name evidence="1" type="ORF">BST96_00745</name>
</gene>
<evidence type="ECO:0000313" key="1">
    <source>
        <dbReference type="EMBL" id="ARN72768.1"/>
    </source>
</evidence>
<proteinExistence type="predicted"/>
<dbReference type="STRING" id="716816.BST96_00745"/>
<sequence length="96" mass="10687">MTALNDRAAFIADIETRVSAVFKAYQDNSSVAPATLFRLEGFIEAGCALGLLSEDQAKRLIQSVWENTLTEPFPESARHRIMIPVMMRRAPVYPSS</sequence>
<evidence type="ECO:0000313" key="2">
    <source>
        <dbReference type="Proteomes" id="UP000193450"/>
    </source>
</evidence>
<dbReference type="EMBL" id="CP019343">
    <property type="protein sequence ID" value="ARN72768.1"/>
    <property type="molecule type" value="Genomic_DNA"/>
</dbReference>